<reference evidence="2 3" key="1">
    <citation type="submission" date="2024-01" db="EMBL/GenBank/DDBJ databases">
        <title>The genome of the rayed Mediterranean limpet Patella caerulea (Linnaeus, 1758).</title>
        <authorList>
            <person name="Anh-Thu Weber A."/>
            <person name="Halstead-Nussloch G."/>
        </authorList>
    </citation>
    <scope>NUCLEOTIDE SEQUENCE [LARGE SCALE GENOMIC DNA]</scope>
    <source>
        <strain evidence="2">AATW-2023a</strain>
        <tissue evidence="2">Whole specimen</tissue>
    </source>
</reference>
<dbReference type="Proteomes" id="UP001347796">
    <property type="component" value="Unassembled WGS sequence"/>
</dbReference>
<feature type="region of interest" description="Disordered" evidence="1">
    <location>
        <begin position="434"/>
        <end position="459"/>
    </location>
</feature>
<dbReference type="PANTHER" id="PTHR33939">
    <property type="entry name" value="PROTEIN CBG22215"/>
    <property type="match status" value="1"/>
</dbReference>
<feature type="compositionally biased region" description="Acidic residues" evidence="1">
    <location>
        <begin position="442"/>
        <end position="452"/>
    </location>
</feature>
<protein>
    <recommendedName>
        <fullName evidence="4">Tc1-like transposase DDE domain-containing protein</fullName>
    </recommendedName>
</protein>
<dbReference type="Gene3D" id="3.30.420.10">
    <property type="entry name" value="Ribonuclease H-like superfamily/Ribonuclease H"/>
    <property type="match status" value="1"/>
</dbReference>
<proteinExistence type="predicted"/>
<organism evidence="2 3">
    <name type="scientific">Patella caerulea</name>
    <name type="common">Rayed Mediterranean limpet</name>
    <dbReference type="NCBI Taxonomy" id="87958"/>
    <lineage>
        <taxon>Eukaryota</taxon>
        <taxon>Metazoa</taxon>
        <taxon>Spiralia</taxon>
        <taxon>Lophotrochozoa</taxon>
        <taxon>Mollusca</taxon>
        <taxon>Gastropoda</taxon>
        <taxon>Patellogastropoda</taxon>
        <taxon>Patelloidea</taxon>
        <taxon>Patellidae</taxon>
        <taxon>Patella</taxon>
    </lineage>
</organism>
<dbReference type="EMBL" id="JAZGQO010000014">
    <property type="protein sequence ID" value="KAK6171469.1"/>
    <property type="molecule type" value="Genomic_DNA"/>
</dbReference>
<dbReference type="AlphaFoldDB" id="A0AAN8JBM2"/>
<comment type="caution">
    <text evidence="2">The sequence shown here is derived from an EMBL/GenBank/DDBJ whole genome shotgun (WGS) entry which is preliminary data.</text>
</comment>
<dbReference type="PANTHER" id="PTHR33939:SF1">
    <property type="entry name" value="DUF4371 DOMAIN-CONTAINING PROTEIN"/>
    <property type="match status" value="1"/>
</dbReference>
<sequence>MKITQDVNECINRLFTYFEKQSKMNYRRYKSSKKEIAYALNIPLNSVYGALKIDASKTQENKKKKVNTCPTKLDNFDLMTIRETIHKLHGNGQYVSLRILQRHLREKDVHASKTTLYRAISEMGFKYYRNHGKRYAKETVDIVAARNSYLRNLRKYRSEGYEIIYLDETWVNANHAIHGTWTENRKGPLGIILPNCNECDRFIPSGKGSRLIILDAGSADRGFVPDVGQVFLSKTKSTDYHDEMNGKFFNKWFEETLMPALPEPSVIVMDNAPYHNLKTEDSWYPKTNNRKAEVTEWLKKRDLDIDPTKTKAELLRMVTLHRPPQKYKTDDIAHQHGHLVLRLPVRHCELNPIEIIQAQEKAYVARRNTTFKMKDVKRLFLEAKAGVTTGDWAKACQHVMNKVEDRFWEAGRLNEEVPPVVISFGSDSEIEYESEQNVSGESESENVAENMDDGGVANEDSSADNIDVCSVCDCENPPGSESDAIVDWVGCDLCERWMHAKCTGREIDVSASVVKCVDCVRKLYNR</sequence>
<accession>A0AAN8JBM2</accession>
<gene>
    <name evidence="2" type="ORF">SNE40_019655</name>
</gene>
<evidence type="ECO:0000256" key="1">
    <source>
        <dbReference type="SAM" id="MobiDB-lite"/>
    </source>
</evidence>
<dbReference type="InterPro" id="IPR036397">
    <property type="entry name" value="RNaseH_sf"/>
</dbReference>
<dbReference type="SUPFAM" id="SSF57903">
    <property type="entry name" value="FYVE/PHD zinc finger"/>
    <property type="match status" value="1"/>
</dbReference>
<name>A0AAN8JBM2_PATCE</name>
<evidence type="ECO:0000313" key="2">
    <source>
        <dbReference type="EMBL" id="KAK6171469.1"/>
    </source>
</evidence>
<dbReference type="Gene3D" id="3.30.40.10">
    <property type="entry name" value="Zinc/RING finger domain, C3HC4 (zinc finger)"/>
    <property type="match status" value="1"/>
</dbReference>
<dbReference type="GO" id="GO:0003676">
    <property type="term" value="F:nucleic acid binding"/>
    <property type="evidence" value="ECO:0007669"/>
    <property type="project" value="InterPro"/>
</dbReference>
<dbReference type="InterPro" id="IPR011011">
    <property type="entry name" value="Znf_FYVE_PHD"/>
</dbReference>
<dbReference type="InterPro" id="IPR013083">
    <property type="entry name" value="Znf_RING/FYVE/PHD"/>
</dbReference>
<evidence type="ECO:0008006" key="4">
    <source>
        <dbReference type="Google" id="ProtNLM"/>
    </source>
</evidence>
<evidence type="ECO:0000313" key="3">
    <source>
        <dbReference type="Proteomes" id="UP001347796"/>
    </source>
</evidence>
<keyword evidence="3" id="KW-1185">Reference proteome</keyword>